<keyword evidence="9" id="KW-0496">Mitochondrion</keyword>
<dbReference type="GO" id="GO:0005743">
    <property type="term" value="C:mitochondrial inner membrane"/>
    <property type="evidence" value="ECO:0007669"/>
    <property type="project" value="UniProtKB-SubCell"/>
</dbReference>
<dbReference type="SMART" id="SM01024">
    <property type="entry name" value="BCS1_N"/>
    <property type="match status" value="1"/>
</dbReference>
<evidence type="ECO:0000256" key="6">
    <source>
        <dbReference type="ARBA" id="ARBA00022801"/>
    </source>
</evidence>
<proteinExistence type="inferred from homology"/>
<comment type="caution">
    <text evidence="16">The sequence shown here is derived from an EMBL/GenBank/DDBJ whole genome shotgun (WGS) entry which is preliminary data.</text>
</comment>
<keyword evidence="8" id="KW-1133">Transmembrane helix</keyword>
<keyword evidence="5" id="KW-0999">Mitochondrion inner membrane</keyword>
<dbReference type="InterPro" id="IPR057495">
    <property type="entry name" value="AAA_lid_BCS1"/>
</dbReference>
<evidence type="ECO:0000256" key="2">
    <source>
        <dbReference type="ARBA" id="ARBA00007448"/>
    </source>
</evidence>
<feature type="compositionally biased region" description="Low complexity" evidence="13">
    <location>
        <begin position="275"/>
        <end position="290"/>
    </location>
</feature>
<evidence type="ECO:0000256" key="8">
    <source>
        <dbReference type="ARBA" id="ARBA00022989"/>
    </source>
</evidence>
<feature type="domain" description="BCS1 N-terminal" evidence="15">
    <location>
        <begin position="2"/>
        <end position="167"/>
    </location>
</feature>
<dbReference type="PROSITE" id="PS00674">
    <property type="entry name" value="AAA"/>
    <property type="match status" value="1"/>
</dbReference>
<evidence type="ECO:0000256" key="11">
    <source>
        <dbReference type="ARBA" id="ARBA00048778"/>
    </source>
</evidence>
<keyword evidence="3" id="KW-0812">Transmembrane</keyword>
<evidence type="ECO:0000256" key="10">
    <source>
        <dbReference type="ARBA" id="ARBA00023136"/>
    </source>
</evidence>
<evidence type="ECO:0000256" key="7">
    <source>
        <dbReference type="ARBA" id="ARBA00022840"/>
    </source>
</evidence>
<evidence type="ECO:0000256" key="1">
    <source>
        <dbReference type="ARBA" id="ARBA00004434"/>
    </source>
</evidence>
<protein>
    <submittedName>
        <fullName evidence="16">P-loop containing nucleoside triphosphate hydrolase protein</fullName>
    </submittedName>
</protein>
<dbReference type="RefSeq" id="XP_007774498.1">
    <property type="nucleotide sequence ID" value="XM_007776308.1"/>
</dbReference>
<keyword evidence="4 12" id="KW-0547">Nucleotide-binding</keyword>
<name>A0A5M3M740_CONPW</name>
<dbReference type="InterPro" id="IPR003593">
    <property type="entry name" value="AAA+_ATPase"/>
</dbReference>
<organism evidence="16 17">
    <name type="scientific">Coniophora puteana (strain RWD-64-598)</name>
    <name type="common">Brown rot fungus</name>
    <dbReference type="NCBI Taxonomy" id="741705"/>
    <lineage>
        <taxon>Eukaryota</taxon>
        <taxon>Fungi</taxon>
        <taxon>Dikarya</taxon>
        <taxon>Basidiomycota</taxon>
        <taxon>Agaricomycotina</taxon>
        <taxon>Agaricomycetes</taxon>
        <taxon>Agaricomycetidae</taxon>
        <taxon>Boletales</taxon>
        <taxon>Coniophorineae</taxon>
        <taxon>Coniophoraceae</taxon>
        <taxon>Coniophora</taxon>
    </lineage>
</organism>
<dbReference type="KEGG" id="cput:CONPUDRAFT_85412"/>
<keyword evidence="6 16" id="KW-0378">Hydrolase</keyword>
<evidence type="ECO:0000259" key="15">
    <source>
        <dbReference type="SMART" id="SM01024"/>
    </source>
</evidence>
<dbReference type="InterPro" id="IPR014851">
    <property type="entry name" value="BCS1_N"/>
</dbReference>
<dbReference type="SMART" id="SM00382">
    <property type="entry name" value="AAA"/>
    <property type="match status" value="1"/>
</dbReference>
<dbReference type="AlphaFoldDB" id="A0A5M3M740"/>
<dbReference type="Gene3D" id="3.40.50.300">
    <property type="entry name" value="P-loop containing nucleotide triphosphate hydrolases"/>
    <property type="match status" value="1"/>
</dbReference>
<dbReference type="InterPro" id="IPR050747">
    <property type="entry name" value="Mitochondrial_chaperone_BCS1"/>
</dbReference>
<evidence type="ECO:0000313" key="17">
    <source>
        <dbReference type="Proteomes" id="UP000053558"/>
    </source>
</evidence>
<comment type="catalytic activity">
    <reaction evidence="11">
        <text>ATP + H2O = ADP + phosphate + H(+)</text>
        <dbReference type="Rhea" id="RHEA:13065"/>
        <dbReference type="ChEBI" id="CHEBI:15377"/>
        <dbReference type="ChEBI" id="CHEBI:15378"/>
        <dbReference type="ChEBI" id="CHEBI:30616"/>
        <dbReference type="ChEBI" id="CHEBI:43474"/>
        <dbReference type="ChEBI" id="CHEBI:456216"/>
    </reaction>
    <physiologicalReaction direction="left-to-right" evidence="11">
        <dbReference type="Rhea" id="RHEA:13066"/>
    </physiologicalReaction>
</comment>
<evidence type="ECO:0000256" key="13">
    <source>
        <dbReference type="SAM" id="MobiDB-lite"/>
    </source>
</evidence>
<dbReference type="OMA" id="FEMHEDP"/>
<gene>
    <name evidence="16" type="ORF">CONPUDRAFT_85412</name>
</gene>
<dbReference type="Pfam" id="PF08740">
    <property type="entry name" value="BCS1_N"/>
    <property type="match status" value="1"/>
</dbReference>
<dbReference type="GO" id="GO:0005524">
    <property type="term" value="F:ATP binding"/>
    <property type="evidence" value="ECO:0007669"/>
    <property type="project" value="UniProtKB-KW"/>
</dbReference>
<evidence type="ECO:0000256" key="3">
    <source>
        <dbReference type="ARBA" id="ARBA00022692"/>
    </source>
</evidence>
<evidence type="ECO:0000256" key="4">
    <source>
        <dbReference type="ARBA" id="ARBA00022741"/>
    </source>
</evidence>
<dbReference type="InterPro" id="IPR003960">
    <property type="entry name" value="ATPase_AAA_CS"/>
</dbReference>
<dbReference type="Pfam" id="PF25426">
    <property type="entry name" value="AAA_lid_BCS1"/>
    <property type="match status" value="1"/>
</dbReference>
<evidence type="ECO:0000256" key="5">
    <source>
        <dbReference type="ARBA" id="ARBA00022792"/>
    </source>
</evidence>
<dbReference type="GeneID" id="19210945"/>
<evidence type="ECO:0000313" key="16">
    <source>
        <dbReference type="EMBL" id="EIW75059.1"/>
    </source>
</evidence>
<keyword evidence="7 12" id="KW-0067">ATP-binding</keyword>
<dbReference type="Pfam" id="PF00004">
    <property type="entry name" value="AAA"/>
    <property type="match status" value="2"/>
</dbReference>
<keyword evidence="17" id="KW-1185">Reference proteome</keyword>
<feature type="compositionally biased region" description="Basic and acidic residues" evidence="13">
    <location>
        <begin position="295"/>
        <end position="306"/>
    </location>
</feature>
<dbReference type="EMBL" id="JH711589">
    <property type="protein sequence ID" value="EIW75059.1"/>
    <property type="molecule type" value="Genomic_DNA"/>
</dbReference>
<sequence>MMTRETKPSLLITEWLMSWLSNQPALRKAQNVSIWTQPPFDLAGIPPHMYMEAGFPGNTRREKDITLQMVPSVAEVYTLWHRGRWLQASRIVDTNTVYTGHAEQILSLRMMTWNRKMLRSLIQEAREAHDIASDNVINVYVFETGRHMYSMPWRRLATRPKRPIQSIILDHGIQKLILEDAKDFLQSKAWYTERGIPFRRGYLLHGVPGSGKTSLIHSIAGELDLNVYLISLSRAGMDDTMLTESIAGLPEQCIALMEDIDVAFHHGVTRDSDSSDSSSSLNSSSPDSQSQTPGAHKDTGNKQTKTIESRVSLSGLLNALDGIGAQEGRILFATTNRYSALDPALCRPGRMDLHVEFHNASRGQAEELFRRFFRPTSGKETSTADSDQVNGDDLDLGASSSEEECETMTDFQPKYYLAKESGMDVSKEPPPAYVGVTHRQRAPHLSPEQLDELAARFAVSIPERKFSMAALQGYLMTYKVRPVQAVENIACWVAKELSNKKQDVIS</sequence>
<accession>A0A5M3M740</accession>
<dbReference type="GO" id="GO:0016887">
    <property type="term" value="F:ATP hydrolysis activity"/>
    <property type="evidence" value="ECO:0007669"/>
    <property type="project" value="InterPro"/>
</dbReference>
<dbReference type="Proteomes" id="UP000053558">
    <property type="component" value="Unassembled WGS sequence"/>
</dbReference>
<reference evidence="17" key="1">
    <citation type="journal article" date="2012" name="Science">
        <title>The Paleozoic origin of enzymatic lignin decomposition reconstructed from 31 fungal genomes.</title>
        <authorList>
            <person name="Floudas D."/>
            <person name="Binder M."/>
            <person name="Riley R."/>
            <person name="Barry K."/>
            <person name="Blanchette R.A."/>
            <person name="Henrissat B."/>
            <person name="Martinez A.T."/>
            <person name="Otillar R."/>
            <person name="Spatafora J.W."/>
            <person name="Yadav J.S."/>
            <person name="Aerts A."/>
            <person name="Benoit I."/>
            <person name="Boyd A."/>
            <person name="Carlson A."/>
            <person name="Copeland A."/>
            <person name="Coutinho P.M."/>
            <person name="de Vries R.P."/>
            <person name="Ferreira P."/>
            <person name="Findley K."/>
            <person name="Foster B."/>
            <person name="Gaskell J."/>
            <person name="Glotzer D."/>
            <person name="Gorecki P."/>
            <person name="Heitman J."/>
            <person name="Hesse C."/>
            <person name="Hori C."/>
            <person name="Igarashi K."/>
            <person name="Jurgens J.A."/>
            <person name="Kallen N."/>
            <person name="Kersten P."/>
            <person name="Kohler A."/>
            <person name="Kuees U."/>
            <person name="Kumar T.K.A."/>
            <person name="Kuo A."/>
            <person name="LaButti K."/>
            <person name="Larrondo L.F."/>
            <person name="Lindquist E."/>
            <person name="Ling A."/>
            <person name="Lombard V."/>
            <person name="Lucas S."/>
            <person name="Lundell T."/>
            <person name="Martin R."/>
            <person name="McLaughlin D.J."/>
            <person name="Morgenstern I."/>
            <person name="Morin E."/>
            <person name="Murat C."/>
            <person name="Nagy L.G."/>
            <person name="Nolan M."/>
            <person name="Ohm R.A."/>
            <person name="Patyshakuliyeva A."/>
            <person name="Rokas A."/>
            <person name="Ruiz-Duenas F.J."/>
            <person name="Sabat G."/>
            <person name="Salamov A."/>
            <person name="Samejima M."/>
            <person name="Schmutz J."/>
            <person name="Slot J.C."/>
            <person name="St John F."/>
            <person name="Stenlid J."/>
            <person name="Sun H."/>
            <person name="Sun S."/>
            <person name="Syed K."/>
            <person name="Tsang A."/>
            <person name="Wiebenga A."/>
            <person name="Young D."/>
            <person name="Pisabarro A."/>
            <person name="Eastwood D.C."/>
            <person name="Martin F."/>
            <person name="Cullen D."/>
            <person name="Grigoriev I.V."/>
            <person name="Hibbett D.S."/>
        </authorList>
    </citation>
    <scope>NUCLEOTIDE SEQUENCE [LARGE SCALE GENOMIC DNA]</scope>
    <source>
        <strain evidence="17">RWD-64-598 SS2</strain>
    </source>
</reference>
<evidence type="ECO:0000256" key="9">
    <source>
        <dbReference type="ARBA" id="ARBA00023128"/>
    </source>
</evidence>
<dbReference type="InterPro" id="IPR003959">
    <property type="entry name" value="ATPase_AAA_core"/>
</dbReference>
<comment type="similarity">
    <text evidence="2">Belongs to the AAA ATPase family. BCS1 subfamily.</text>
</comment>
<comment type="subcellular location">
    <subcellularLocation>
        <location evidence="1">Mitochondrion inner membrane</location>
        <topology evidence="1">Single-pass membrane protein</topology>
    </subcellularLocation>
</comment>
<keyword evidence="10" id="KW-0472">Membrane</keyword>
<evidence type="ECO:0000259" key="14">
    <source>
        <dbReference type="SMART" id="SM00382"/>
    </source>
</evidence>
<dbReference type="SUPFAM" id="SSF52540">
    <property type="entry name" value="P-loop containing nucleoside triphosphate hydrolases"/>
    <property type="match status" value="1"/>
</dbReference>
<dbReference type="InterPro" id="IPR027417">
    <property type="entry name" value="P-loop_NTPase"/>
</dbReference>
<evidence type="ECO:0000256" key="12">
    <source>
        <dbReference type="RuleBase" id="RU003651"/>
    </source>
</evidence>
<dbReference type="OrthoDB" id="10251412at2759"/>
<feature type="domain" description="AAA+ ATPase" evidence="14">
    <location>
        <begin position="198"/>
        <end position="361"/>
    </location>
</feature>
<feature type="region of interest" description="Disordered" evidence="13">
    <location>
        <begin position="268"/>
        <end position="306"/>
    </location>
</feature>
<dbReference type="PANTHER" id="PTHR23070">
    <property type="entry name" value="BCS1 AAA-TYPE ATPASE"/>
    <property type="match status" value="1"/>
</dbReference>